<dbReference type="AlphaFoldDB" id="A0AA40B2S9"/>
<organism evidence="1 2">
    <name type="scientific">Apiosordaria backusii</name>
    <dbReference type="NCBI Taxonomy" id="314023"/>
    <lineage>
        <taxon>Eukaryota</taxon>
        <taxon>Fungi</taxon>
        <taxon>Dikarya</taxon>
        <taxon>Ascomycota</taxon>
        <taxon>Pezizomycotina</taxon>
        <taxon>Sordariomycetes</taxon>
        <taxon>Sordariomycetidae</taxon>
        <taxon>Sordariales</taxon>
        <taxon>Lasiosphaeriaceae</taxon>
        <taxon>Apiosordaria</taxon>
    </lineage>
</organism>
<protein>
    <submittedName>
        <fullName evidence="1">Uncharacterized protein</fullName>
    </submittedName>
</protein>
<name>A0AA40B2S9_9PEZI</name>
<evidence type="ECO:0000313" key="1">
    <source>
        <dbReference type="EMBL" id="KAK0726569.1"/>
    </source>
</evidence>
<accession>A0AA40B2S9</accession>
<dbReference type="EMBL" id="JAUKTV010000010">
    <property type="protein sequence ID" value="KAK0726569.1"/>
    <property type="molecule type" value="Genomic_DNA"/>
</dbReference>
<comment type="caution">
    <text evidence="1">The sequence shown here is derived from an EMBL/GenBank/DDBJ whole genome shotgun (WGS) entry which is preliminary data.</text>
</comment>
<gene>
    <name evidence="1" type="ORF">B0T21DRAFT_413894</name>
</gene>
<dbReference type="Proteomes" id="UP001172159">
    <property type="component" value="Unassembled WGS sequence"/>
</dbReference>
<keyword evidence="2" id="KW-1185">Reference proteome</keyword>
<reference evidence="1" key="1">
    <citation type="submission" date="2023-06" db="EMBL/GenBank/DDBJ databases">
        <title>Genome-scale phylogeny and comparative genomics of the fungal order Sordariales.</title>
        <authorList>
            <consortium name="Lawrence Berkeley National Laboratory"/>
            <person name="Hensen N."/>
            <person name="Bonometti L."/>
            <person name="Westerberg I."/>
            <person name="Brannstrom I.O."/>
            <person name="Guillou S."/>
            <person name="Cros-Aarteil S."/>
            <person name="Calhoun S."/>
            <person name="Haridas S."/>
            <person name="Kuo A."/>
            <person name="Mondo S."/>
            <person name="Pangilinan J."/>
            <person name="Riley R."/>
            <person name="Labutti K."/>
            <person name="Andreopoulos B."/>
            <person name="Lipzen A."/>
            <person name="Chen C."/>
            <person name="Yanf M."/>
            <person name="Daum C."/>
            <person name="Ng V."/>
            <person name="Clum A."/>
            <person name="Steindorff A."/>
            <person name="Ohm R."/>
            <person name="Martin F."/>
            <person name="Silar P."/>
            <person name="Natvig D."/>
            <person name="Lalanne C."/>
            <person name="Gautier V."/>
            <person name="Ament-Velasquez S.L."/>
            <person name="Kruys A."/>
            <person name="Hutchinson M.I."/>
            <person name="Powell A.J."/>
            <person name="Barry K."/>
            <person name="Miller A.N."/>
            <person name="Grigoriev I.V."/>
            <person name="Debuchy R."/>
            <person name="Gladieux P."/>
            <person name="Thoren M.H."/>
            <person name="Johannesson H."/>
        </authorList>
    </citation>
    <scope>NUCLEOTIDE SEQUENCE</scope>
    <source>
        <strain evidence="1">CBS 540.89</strain>
    </source>
</reference>
<proteinExistence type="predicted"/>
<evidence type="ECO:0000313" key="2">
    <source>
        <dbReference type="Proteomes" id="UP001172159"/>
    </source>
</evidence>
<sequence length="211" mass="22761">MPLSKYRIVIKNQSGRPQDYSLFSSSQGLNIDAQIFTTVLSSNASYPASQAEFDIDARYYAVVGISRGTPGPGIKTQINSHDVTLGSTCANGNQIPGTTLNFAVSSNGAPSFSHDPSPNDAQLGAFEILTPTSYTQDDAIAVKAARAWVPLPNMKYVIWPQRVFYLSPGKYTVGDIVDAGQTKSVIIDFARYPRGVATVVHDSQGRLVIQK</sequence>